<dbReference type="HAMAP" id="MF_01930">
    <property type="entry name" value="PurN"/>
    <property type="match status" value="1"/>
</dbReference>
<dbReference type="GO" id="GO:0004644">
    <property type="term" value="F:phosphoribosylglycinamide formyltransferase activity"/>
    <property type="evidence" value="ECO:0007669"/>
    <property type="project" value="UniProtKB-UniRule"/>
</dbReference>
<evidence type="ECO:0000256" key="6">
    <source>
        <dbReference type="HAMAP-Rule" id="MF_01930"/>
    </source>
</evidence>
<dbReference type="Proteomes" id="UP000267342">
    <property type="component" value="Chromosome"/>
</dbReference>
<feature type="binding site" evidence="6">
    <location>
        <begin position="22"/>
        <end position="24"/>
    </location>
    <ligand>
        <name>N(1)-(5-phospho-beta-D-ribosyl)glycinamide</name>
        <dbReference type="ChEBI" id="CHEBI:143788"/>
    </ligand>
</feature>
<dbReference type="GO" id="GO:0005829">
    <property type="term" value="C:cytosol"/>
    <property type="evidence" value="ECO:0007669"/>
    <property type="project" value="TreeGrafter"/>
</dbReference>
<evidence type="ECO:0000256" key="4">
    <source>
        <dbReference type="ARBA" id="ARBA00038440"/>
    </source>
</evidence>
<gene>
    <name evidence="6" type="primary">purN</name>
    <name evidence="8" type="ORF">ZBT109_1948</name>
</gene>
<dbReference type="InterPro" id="IPR036477">
    <property type="entry name" value="Formyl_transf_N_sf"/>
</dbReference>
<dbReference type="OrthoDB" id="9806170at2"/>
<name>A0A348HGE2_9GAMM</name>
<evidence type="ECO:0000256" key="1">
    <source>
        <dbReference type="ARBA" id="ARBA00005054"/>
    </source>
</evidence>
<dbReference type="AlphaFoldDB" id="A0A348HGE2"/>
<feature type="binding site" evidence="6">
    <location>
        <position position="117"/>
    </location>
    <ligand>
        <name>(6R)-10-formyltetrahydrofolate</name>
        <dbReference type="ChEBI" id="CHEBI:195366"/>
    </ligand>
</feature>
<dbReference type="EC" id="2.1.2.2" evidence="6"/>
<dbReference type="RefSeq" id="WP_051523688.1">
    <property type="nucleotide sequence ID" value="NZ_AP018933.1"/>
</dbReference>
<feature type="site" description="Raises pKa of active site His" evidence="6">
    <location>
        <position position="155"/>
    </location>
</feature>
<dbReference type="EMBL" id="AP018933">
    <property type="protein sequence ID" value="BBG30694.1"/>
    <property type="molecule type" value="Genomic_DNA"/>
</dbReference>
<protein>
    <recommendedName>
        <fullName evidence="6">Phosphoribosylglycinamide formyltransferase</fullName>
        <ecNumber evidence="6">2.1.2.2</ecNumber>
    </recommendedName>
    <alternativeName>
        <fullName evidence="6">5'-phosphoribosylglycinamide transformylase</fullName>
    </alternativeName>
    <alternativeName>
        <fullName evidence="6">GAR transformylase</fullName>
        <shortName evidence="6">GART</shortName>
    </alternativeName>
</protein>
<keyword evidence="9" id="KW-1185">Reference proteome</keyword>
<comment type="pathway">
    <text evidence="1 6">Purine metabolism; IMP biosynthesis via de novo pathway; N(2)-formyl-N(1)-(5-phospho-D-ribosyl)glycinamide from N(1)-(5-phospho-D-ribosyl)glycinamide (10-formyl THF route): step 1/1.</text>
</comment>
<feature type="binding site" evidence="6">
    <location>
        <begin position="100"/>
        <end position="103"/>
    </location>
    <ligand>
        <name>(6R)-10-formyltetrahydrofolate</name>
        <dbReference type="ChEBI" id="CHEBI:195366"/>
    </ligand>
</feature>
<dbReference type="SUPFAM" id="SSF53328">
    <property type="entry name" value="Formyltransferase"/>
    <property type="match status" value="1"/>
</dbReference>
<feature type="domain" description="Formyl transferase N-terminal" evidence="7">
    <location>
        <begin position="13"/>
        <end position="192"/>
    </location>
</feature>
<dbReference type="Pfam" id="PF00551">
    <property type="entry name" value="Formyl_trans_N"/>
    <property type="match status" value="1"/>
</dbReference>
<evidence type="ECO:0000259" key="7">
    <source>
        <dbReference type="Pfam" id="PF00551"/>
    </source>
</evidence>
<dbReference type="STRING" id="1123510.GCA_000620025_01109"/>
<dbReference type="GO" id="GO:0006189">
    <property type="term" value="P:'de novo' IMP biosynthetic process"/>
    <property type="evidence" value="ECO:0007669"/>
    <property type="project" value="UniProtKB-UniRule"/>
</dbReference>
<dbReference type="InterPro" id="IPR002376">
    <property type="entry name" value="Formyl_transf_N"/>
</dbReference>
<dbReference type="InterPro" id="IPR001555">
    <property type="entry name" value="GART_AS"/>
</dbReference>
<sequence>MSESHASQPQRLKLALLASGQGTNAEGIMRAVEAGRLNAEVVLLFSDHRDAPALARAESLGVATQAFEPREFDGKAAYEAALLEVLRDAQADVIVLAGYMRLVGPTLLEAYPARIINTHPSLLPKYPGLDAVGQALADGTSVTGITVHYVDAGMDTGPIIAQRHVPVLPDDDHDSLLARLKRIENRFYPDTLASLFDQWSFMN</sequence>
<comment type="catalytic activity">
    <reaction evidence="5 6">
        <text>N(1)-(5-phospho-beta-D-ribosyl)glycinamide + (6R)-10-formyltetrahydrofolate = N(2)-formyl-N(1)-(5-phospho-beta-D-ribosyl)glycinamide + (6S)-5,6,7,8-tetrahydrofolate + H(+)</text>
        <dbReference type="Rhea" id="RHEA:15053"/>
        <dbReference type="ChEBI" id="CHEBI:15378"/>
        <dbReference type="ChEBI" id="CHEBI:57453"/>
        <dbReference type="ChEBI" id="CHEBI:143788"/>
        <dbReference type="ChEBI" id="CHEBI:147286"/>
        <dbReference type="ChEBI" id="CHEBI:195366"/>
        <dbReference type="EC" id="2.1.2.2"/>
    </reaction>
</comment>
<evidence type="ECO:0000313" key="8">
    <source>
        <dbReference type="EMBL" id="BBG30694.1"/>
    </source>
</evidence>
<proteinExistence type="inferred from homology"/>
<keyword evidence="2 6" id="KW-0808">Transferase</keyword>
<feature type="binding site" evidence="6">
    <location>
        <position position="75"/>
    </location>
    <ligand>
        <name>(6R)-10-formyltetrahydrofolate</name>
        <dbReference type="ChEBI" id="CHEBI:195366"/>
    </ligand>
</feature>
<dbReference type="PANTHER" id="PTHR43369:SF2">
    <property type="entry name" value="PHOSPHORIBOSYLGLYCINAMIDE FORMYLTRANSFERASE"/>
    <property type="match status" value="1"/>
</dbReference>
<dbReference type="NCBIfam" id="TIGR00639">
    <property type="entry name" value="PurN"/>
    <property type="match status" value="1"/>
</dbReference>
<accession>A0A348HGE2</accession>
<feature type="active site" description="Proton donor" evidence="6">
    <location>
        <position position="119"/>
    </location>
</feature>
<evidence type="ECO:0000256" key="5">
    <source>
        <dbReference type="ARBA" id="ARBA00047664"/>
    </source>
</evidence>
<evidence type="ECO:0000313" key="9">
    <source>
        <dbReference type="Proteomes" id="UP000267342"/>
    </source>
</evidence>
<dbReference type="UniPathway" id="UPA00074">
    <property type="reaction ID" value="UER00126"/>
</dbReference>
<evidence type="ECO:0000256" key="3">
    <source>
        <dbReference type="ARBA" id="ARBA00022755"/>
    </source>
</evidence>
<reference evidence="8 9" key="1">
    <citation type="submission" date="2018-09" db="EMBL/GenBank/DDBJ databases">
        <title>Zymobacter palmae IAM14233 (=T109) whole genome analysis.</title>
        <authorList>
            <person name="Yanase H."/>
        </authorList>
    </citation>
    <scope>NUCLEOTIDE SEQUENCE [LARGE SCALE GENOMIC DNA]</scope>
    <source>
        <strain evidence="8 9">IAM14233</strain>
    </source>
</reference>
<comment type="similarity">
    <text evidence="4 6">Belongs to the GART family.</text>
</comment>
<dbReference type="PROSITE" id="PS00373">
    <property type="entry name" value="GART"/>
    <property type="match status" value="1"/>
</dbReference>
<keyword evidence="3 6" id="KW-0658">Purine biosynthesis</keyword>
<organism evidence="8 9">
    <name type="scientific">Zymobacter palmae</name>
    <dbReference type="NCBI Taxonomy" id="33074"/>
    <lineage>
        <taxon>Bacteria</taxon>
        <taxon>Pseudomonadati</taxon>
        <taxon>Pseudomonadota</taxon>
        <taxon>Gammaproteobacteria</taxon>
        <taxon>Oceanospirillales</taxon>
        <taxon>Halomonadaceae</taxon>
        <taxon>Zymobacter group</taxon>
        <taxon>Zymobacter</taxon>
    </lineage>
</organism>
<evidence type="ECO:0000256" key="2">
    <source>
        <dbReference type="ARBA" id="ARBA00022679"/>
    </source>
</evidence>
<dbReference type="KEGG" id="zpl:ZBT109_1948"/>
<comment type="function">
    <text evidence="6">Catalyzes the transfer of a formyl group from 10-formyltetrahydrofolate to 5-phospho-ribosyl-glycinamide (GAR), producing 5-phospho-ribosyl-N-formylglycinamide (FGAR) and tetrahydrofolate.</text>
</comment>
<dbReference type="PANTHER" id="PTHR43369">
    <property type="entry name" value="PHOSPHORIBOSYLGLYCINAMIDE FORMYLTRANSFERASE"/>
    <property type="match status" value="1"/>
</dbReference>
<dbReference type="Gene3D" id="3.40.50.170">
    <property type="entry name" value="Formyl transferase, N-terminal domain"/>
    <property type="match status" value="1"/>
</dbReference>
<dbReference type="CDD" id="cd08645">
    <property type="entry name" value="FMT_core_GART"/>
    <property type="match status" value="1"/>
</dbReference>
<dbReference type="InterPro" id="IPR004607">
    <property type="entry name" value="GART"/>
</dbReference>